<comment type="caution">
    <text evidence="1">The sequence shown here is derived from an EMBL/GenBank/DDBJ whole genome shotgun (WGS) entry which is preliminary data.</text>
</comment>
<accession>A0A6V8PJN2</accession>
<dbReference type="EMBL" id="BLSA01000165">
    <property type="protein sequence ID" value="GFP32829.1"/>
    <property type="molecule type" value="Genomic_DNA"/>
</dbReference>
<reference evidence="1 2" key="1">
    <citation type="journal article" date="2020" name="Front. Microbiol.">
        <title>Single-cell genomics of novel Actinobacteria with the Wood-Ljungdahl pathway discovered in a serpentinizing system.</title>
        <authorList>
            <person name="Merino N."/>
            <person name="Kawai M."/>
            <person name="Boyd E.S."/>
            <person name="Colman D.R."/>
            <person name="McGlynn S.E."/>
            <person name="Nealson K.H."/>
            <person name="Kurokawa K."/>
            <person name="Hongoh Y."/>
        </authorList>
    </citation>
    <scope>NUCLEOTIDE SEQUENCE [LARGE SCALE GENOMIC DNA]</scope>
    <source>
        <strain evidence="1 2">S42</strain>
    </source>
</reference>
<evidence type="ECO:0000313" key="1">
    <source>
        <dbReference type="EMBL" id="GFP32829.1"/>
    </source>
</evidence>
<name>A0A6V8PJN2_9ACTN</name>
<dbReference type="AlphaFoldDB" id="A0A6V8PJN2"/>
<gene>
    <name evidence="1" type="ORF">HKBW3S42_01136</name>
</gene>
<protein>
    <submittedName>
        <fullName evidence="1">Uncharacterized protein</fullName>
    </submittedName>
</protein>
<organism evidence="1 2">
    <name type="scientific">Candidatus Hakubella thermalkaliphila</name>
    <dbReference type="NCBI Taxonomy" id="2754717"/>
    <lineage>
        <taxon>Bacteria</taxon>
        <taxon>Bacillati</taxon>
        <taxon>Actinomycetota</taxon>
        <taxon>Actinomycetota incertae sedis</taxon>
        <taxon>Candidatus Hakubellales</taxon>
        <taxon>Candidatus Hakubellaceae</taxon>
        <taxon>Candidatus Hakubella</taxon>
    </lineage>
</organism>
<sequence>MVTIKTSANTLFAAQYFRLDALHFAKPGYDMRHCILVREDNQMARLAFRIRAVKVLAFEMAKIGCQEWVEECFTGRPEREEVVLSEREEKLIRERAGVLHMGR</sequence>
<dbReference type="Proteomes" id="UP000568877">
    <property type="component" value="Unassembled WGS sequence"/>
</dbReference>
<evidence type="ECO:0000313" key="2">
    <source>
        <dbReference type="Proteomes" id="UP000568877"/>
    </source>
</evidence>
<proteinExistence type="predicted"/>